<evidence type="ECO:0000256" key="7">
    <source>
        <dbReference type="ARBA" id="ARBA00009789"/>
    </source>
</evidence>
<comment type="function">
    <text evidence="14">Bifunctional enzyme that catalyzes the formation of 4-diphosphocytidyl-2-C-methyl-D-erythritol from CTP and 2-C-methyl-D-erythritol 4-phosphate (MEP) (IspD), and catalyzes the conversion of 4-diphosphocytidyl-2-C-methyl-D-erythritol 2-phosphate (CDP-ME2P) to 2-C-methyl-D-erythritol 2,4-cyclodiphosphate (ME-CPP) with a corresponding release of cytidine 5-monophosphate (CMP) (IspF).</text>
</comment>
<feature type="binding site" evidence="14">
    <location>
        <position position="380"/>
    </location>
    <ligand>
        <name>4-CDP-2-C-methyl-D-erythritol 2-phosphate</name>
        <dbReference type="ChEBI" id="CHEBI:57919"/>
    </ligand>
</feature>
<feature type="region of interest" description="2-C-methyl-D-erythritol 4-phosphate cytidylyltransferase" evidence="14">
    <location>
        <begin position="1"/>
        <end position="239"/>
    </location>
</feature>
<dbReference type="EMBL" id="JAJUWU010000007">
    <property type="protein sequence ID" value="MCE7028018.1"/>
    <property type="molecule type" value="Genomic_DNA"/>
</dbReference>
<dbReference type="PROSITE" id="PS01350">
    <property type="entry name" value="ISPF"/>
    <property type="match status" value="1"/>
</dbReference>
<dbReference type="GO" id="GO:0008685">
    <property type="term" value="F:2-C-methyl-D-erythritol 2,4-cyclodiphosphate synthase activity"/>
    <property type="evidence" value="ECO:0007669"/>
    <property type="project" value="UniProtKB-UniRule"/>
</dbReference>
<dbReference type="PANTHER" id="PTHR43181">
    <property type="entry name" value="2-C-METHYL-D-ERYTHRITOL 2,4-CYCLODIPHOSPHATE SYNTHASE, CHLOROPLASTIC"/>
    <property type="match status" value="1"/>
</dbReference>
<feature type="site" description="Transition state stabilizer" evidence="14">
    <location>
        <position position="272"/>
    </location>
</feature>
<dbReference type="FunFam" id="3.90.550.10:FF:000003">
    <property type="entry name" value="2-C-methyl-D-erythritol 4-phosphate cytidylyltransferase"/>
    <property type="match status" value="1"/>
</dbReference>
<feature type="site" description="Transition state stabilizer" evidence="14">
    <location>
        <position position="371"/>
    </location>
</feature>
<feature type="binding site" evidence="14">
    <location>
        <position position="248"/>
    </location>
    <ligand>
        <name>a divalent metal cation</name>
        <dbReference type="ChEBI" id="CHEBI:60240"/>
    </ligand>
</feature>
<dbReference type="InterPro" id="IPR003526">
    <property type="entry name" value="MECDP_synthase"/>
</dbReference>
<evidence type="ECO:0000256" key="6">
    <source>
        <dbReference type="ARBA" id="ARBA00008480"/>
    </source>
</evidence>
<keyword evidence="12 14" id="KW-0456">Lyase</keyword>
<comment type="pathway">
    <text evidence="5 14">Isoprenoid biosynthesis; isopentenyl diphosphate biosynthesis via DXP pathway; isopentenyl diphosphate from 1-deoxy-D-xylulose 5-phosphate: step 2/6.</text>
</comment>
<dbReference type="InterPro" id="IPR001228">
    <property type="entry name" value="IspD"/>
</dbReference>
<feature type="binding site" evidence="14">
    <location>
        <position position="246"/>
    </location>
    <ligand>
        <name>a divalent metal cation</name>
        <dbReference type="ChEBI" id="CHEBI:60240"/>
    </ligand>
</feature>
<evidence type="ECO:0000256" key="9">
    <source>
        <dbReference type="ARBA" id="ARBA00022695"/>
    </source>
</evidence>
<feature type="binding site" evidence="14">
    <location>
        <begin position="370"/>
        <end position="373"/>
    </location>
    <ligand>
        <name>4-CDP-2-C-methyl-D-erythritol 2-phosphate</name>
        <dbReference type="ChEBI" id="CHEBI:57919"/>
    </ligand>
</feature>
<evidence type="ECO:0000256" key="10">
    <source>
        <dbReference type="ARBA" id="ARBA00022723"/>
    </source>
</evidence>
<sequence>MADSVAAILVAAGRGERAGHSTEGPKQYRTVGGRAVLAHALALFQSHPRIETIVLVIHADDRALCERALGPEAARVHLVTGGAERQLSVRRGLEFLRASGRPPGIVLIHDAVRPFVDHATIDRVIAAAIAHGGAVPAVAIADTIKRATSDLSVAETVPRSGLYGAQTPQGFHFEAIVGAHDAAAGSGRSDFTDDASIAEWAGTRVVLVEGAAGNVKLTTREDIAAADERLKEKLPVIDVRTGNGYDVHRLVPGDHVTLCGVRIAHDQALDGHSDADVGLHALTDALLATCGAGDIGDHFPPSDPQWRGAASHVFVEKAVEIVAAKGGRIMNADISLICEAPKIAPHREAMRQAIATMTGLTLDRVSVKATTNETIGFVGRREGIAAIATASVVYGEVK</sequence>
<comment type="pathway">
    <text evidence="4 14">Isoprenoid biosynthesis; isopentenyl diphosphate biosynthesis via DXP pathway; isopentenyl diphosphate from 1-deoxy-D-xylulose 5-phosphate: step 4/6.</text>
</comment>
<reference evidence="16" key="1">
    <citation type="submission" date="2022-01" db="EMBL/GenBank/DDBJ databases">
        <title>Jiella avicenniae sp. nov., a novel endophytic bacterium isolated from bark of Avicennia marina.</title>
        <authorList>
            <person name="Tuo L."/>
        </authorList>
    </citation>
    <scope>NUCLEOTIDE SEQUENCE</scope>
    <source>
        <strain evidence="16">CBK1P-4</strain>
    </source>
</reference>
<comment type="catalytic activity">
    <reaction evidence="2 14">
        <text>2-C-methyl-D-erythritol 4-phosphate + CTP + H(+) = 4-CDP-2-C-methyl-D-erythritol + diphosphate</text>
        <dbReference type="Rhea" id="RHEA:13429"/>
        <dbReference type="ChEBI" id="CHEBI:15378"/>
        <dbReference type="ChEBI" id="CHEBI:33019"/>
        <dbReference type="ChEBI" id="CHEBI:37563"/>
        <dbReference type="ChEBI" id="CHEBI:57823"/>
        <dbReference type="ChEBI" id="CHEBI:58262"/>
        <dbReference type="EC" id="2.7.7.60"/>
    </reaction>
</comment>
<keyword evidence="17" id="KW-1185">Reference proteome</keyword>
<dbReference type="SUPFAM" id="SSF53448">
    <property type="entry name" value="Nucleotide-diphospho-sugar transferases"/>
    <property type="match status" value="1"/>
</dbReference>
<feature type="binding site" evidence="14">
    <location>
        <begin position="294"/>
        <end position="296"/>
    </location>
    <ligand>
        <name>4-CDP-2-C-methyl-D-erythritol 2-phosphate</name>
        <dbReference type="ChEBI" id="CHEBI:57919"/>
    </ligand>
</feature>
<feature type="binding site" evidence="14">
    <location>
        <begin position="246"/>
        <end position="248"/>
    </location>
    <ligand>
        <name>4-CDP-2-C-methyl-D-erythritol 2-phosphate</name>
        <dbReference type="ChEBI" id="CHEBI:57919"/>
    </ligand>
</feature>
<evidence type="ECO:0000259" key="15">
    <source>
        <dbReference type="Pfam" id="PF02542"/>
    </source>
</evidence>
<evidence type="ECO:0000256" key="5">
    <source>
        <dbReference type="ARBA" id="ARBA00004787"/>
    </source>
</evidence>
<dbReference type="InterPro" id="IPR036571">
    <property type="entry name" value="MECDP_synthase_sf"/>
</dbReference>
<dbReference type="HAMAP" id="MF_00108">
    <property type="entry name" value="IspD"/>
    <property type="match status" value="1"/>
</dbReference>
<comment type="similarity">
    <text evidence="14">In the N-terminal section; belongs to the IspD/TarI cytidylyltransferase family. IspD subfamily.</text>
</comment>
<gene>
    <name evidence="14" type="primary">ispDF</name>
    <name evidence="16" type="ORF">LZD57_08445</name>
</gene>
<accession>A0A9X1TBC3</accession>
<evidence type="ECO:0000313" key="17">
    <source>
        <dbReference type="Proteomes" id="UP001139035"/>
    </source>
</evidence>
<dbReference type="SUPFAM" id="SSF69765">
    <property type="entry name" value="IpsF-like"/>
    <property type="match status" value="1"/>
</dbReference>
<feature type="site" description="Transition state stabilizer" evidence="14">
    <location>
        <position position="26"/>
    </location>
</feature>
<feature type="site" description="Positions MEP for the nucleophilic attack" evidence="14">
    <location>
        <position position="216"/>
    </location>
</feature>
<feature type="region of interest" description="2-C-methyl-D-erythritol 2,4-cyclodiphosphate synthase" evidence="14">
    <location>
        <begin position="240"/>
        <end position="398"/>
    </location>
</feature>
<protein>
    <recommendedName>
        <fullName evidence="14">Bifunctional enzyme IspD/IspF</fullName>
    </recommendedName>
    <domain>
        <recommendedName>
            <fullName evidence="14">2-C-methyl-D-erythritol 4-phosphate cytidylyltransferase</fullName>
            <ecNumber evidence="14">2.7.7.60</ecNumber>
        </recommendedName>
        <alternativeName>
            <fullName evidence="14">4-diphosphocytidyl-2C-methyl-D-erythritol synthase</fullName>
        </alternativeName>
        <alternativeName>
            <fullName evidence="14">MEP cytidylyltransferase</fullName>
            <shortName evidence="14">MCT</shortName>
        </alternativeName>
    </domain>
    <domain>
        <recommendedName>
            <fullName evidence="14">2-C-methyl-D-erythritol 2,4-cyclodiphosphate synthase</fullName>
            <shortName evidence="14">MECDP-synthase</shortName>
            <shortName evidence="14">MECPP-synthase</shortName>
            <shortName evidence="14">MECPS</shortName>
            <ecNumber evidence="14">4.6.1.12</ecNumber>
        </recommendedName>
    </domain>
</protein>
<comment type="catalytic activity">
    <reaction evidence="1 14">
        <text>4-CDP-2-C-methyl-D-erythritol 2-phosphate = 2-C-methyl-D-erythritol 2,4-cyclic diphosphate + CMP</text>
        <dbReference type="Rhea" id="RHEA:23864"/>
        <dbReference type="ChEBI" id="CHEBI:57919"/>
        <dbReference type="ChEBI" id="CHEBI:58483"/>
        <dbReference type="ChEBI" id="CHEBI:60377"/>
        <dbReference type="EC" id="4.6.1.12"/>
    </reaction>
</comment>
<comment type="caution">
    <text evidence="16">The sequence shown here is derived from an EMBL/GenBank/DDBJ whole genome shotgun (WGS) entry which is preliminary data.</text>
</comment>
<evidence type="ECO:0000256" key="1">
    <source>
        <dbReference type="ARBA" id="ARBA00000200"/>
    </source>
</evidence>
<dbReference type="Gene3D" id="3.30.1330.50">
    <property type="entry name" value="2-C-methyl-D-erythritol 2,4-cyclodiphosphate synthase"/>
    <property type="match status" value="1"/>
</dbReference>
<dbReference type="CDD" id="cd02516">
    <property type="entry name" value="CDP-ME_synthetase"/>
    <property type="match status" value="1"/>
</dbReference>
<evidence type="ECO:0000256" key="2">
    <source>
        <dbReference type="ARBA" id="ARBA00001282"/>
    </source>
</evidence>
<evidence type="ECO:0000256" key="13">
    <source>
        <dbReference type="ARBA" id="ARBA00023268"/>
    </source>
</evidence>
<comment type="caution">
    <text evidence="14">Lacks conserved residue(s) required for the propagation of feature annotation.</text>
</comment>
<keyword evidence="8 14" id="KW-0808">Transferase</keyword>
<feature type="binding site" evidence="14">
    <location>
        <position position="280"/>
    </location>
    <ligand>
        <name>a divalent metal cation</name>
        <dbReference type="ChEBI" id="CHEBI:60240"/>
    </ligand>
</feature>
<dbReference type="Gene3D" id="3.90.550.10">
    <property type="entry name" value="Spore Coat Polysaccharide Biosynthesis Protein SpsA, Chain A"/>
    <property type="match status" value="1"/>
</dbReference>
<feature type="site" description="Positions MEP for the nucleophilic attack" evidence="14">
    <location>
        <position position="159"/>
    </location>
</feature>
<dbReference type="CDD" id="cd00554">
    <property type="entry name" value="MECDP_synthase"/>
    <property type="match status" value="1"/>
</dbReference>
<dbReference type="PROSITE" id="PS01295">
    <property type="entry name" value="ISPD"/>
    <property type="match status" value="1"/>
</dbReference>
<dbReference type="InterPro" id="IPR029044">
    <property type="entry name" value="Nucleotide-diphossugar_trans"/>
</dbReference>
<dbReference type="EC" id="2.7.7.60" evidence="14"/>
<dbReference type="RefSeq" id="WP_233719172.1">
    <property type="nucleotide sequence ID" value="NZ_JAJUWU010000007.1"/>
</dbReference>
<dbReference type="Pfam" id="PF02542">
    <property type="entry name" value="YgbB"/>
    <property type="match status" value="1"/>
</dbReference>
<dbReference type="GO" id="GO:0046872">
    <property type="term" value="F:metal ion binding"/>
    <property type="evidence" value="ECO:0007669"/>
    <property type="project" value="UniProtKB-KW"/>
</dbReference>
<dbReference type="PANTHER" id="PTHR43181:SF1">
    <property type="entry name" value="2-C-METHYL-D-ERYTHRITOL 2,4-CYCLODIPHOSPHATE SYNTHASE, CHLOROPLASTIC"/>
    <property type="match status" value="1"/>
</dbReference>
<feature type="binding site" evidence="14">
    <location>
        <position position="377"/>
    </location>
    <ligand>
        <name>4-CDP-2-C-methyl-D-erythritol 2-phosphate</name>
        <dbReference type="ChEBI" id="CHEBI:57919"/>
    </ligand>
</feature>
<evidence type="ECO:0000256" key="8">
    <source>
        <dbReference type="ARBA" id="ARBA00022679"/>
    </source>
</evidence>
<evidence type="ECO:0000313" key="16">
    <source>
        <dbReference type="EMBL" id="MCE7028018.1"/>
    </source>
</evidence>
<keyword evidence="9 14" id="KW-0548">Nucleotidyltransferase</keyword>
<comment type="similarity">
    <text evidence="7">Belongs to the IspD/TarI cytidylyltransferase family. IspD subfamily.</text>
</comment>
<name>A0A9X1TBC3_9HYPH</name>
<dbReference type="GO" id="GO:0019288">
    <property type="term" value="P:isopentenyl diphosphate biosynthetic process, methylerythritol 4-phosphate pathway"/>
    <property type="evidence" value="ECO:0007669"/>
    <property type="project" value="UniProtKB-UniRule"/>
</dbReference>
<dbReference type="InterPro" id="IPR026596">
    <property type="entry name" value="IspD/F"/>
</dbReference>
<dbReference type="NCBIfam" id="TIGR00453">
    <property type="entry name" value="ispD"/>
    <property type="match status" value="1"/>
</dbReference>
<organism evidence="16 17">
    <name type="scientific">Jiella avicenniae</name>
    <dbReference type="NCBI Taxonomy" id="2907202"/>
    <lineage>
        <taxon>Bacteria</taxon>
        <taxon>Pseudomonadati</taxon>
        <taxon>Pseudomonadota</taxon>
        <taxon>Alphaproteobacteria</taxon>
        <taxon>Hyphomicrobiales</taxon>
        <taxon>Aurantimonadaceae</taxon>
        <taxon>Jiella</taxon>
    </lineage>
</organism>
<comment type="similarity">
    <text evidence="14">In the C-terminal section; belongs to the IspF family.</text>
</comment>
<dbReference type="Proteomes" id="UP001139035">
    <property type="component" value="Unassembled WGS sequence"/>
</dbReference>
<dbReference type="AlphaFoldDB" id="A0A9X1TBC3"/>
<evidence type="ECO:0000256" key="14">
    <source>
        <dbReference type="HAMAP-Rule" id="MF_01520"/>
    </source>
</evidence>
<dbReference type="GO" id="GO:0050518">
    <property type="term" value="F:2-C-methyl-D-erythritol 4-phosphate cytidylyltransferase activity"/>
    <property type="evidence" value="ECO:0007669"/>
    <property type="project" value="UniProtKB-UniRule"/>
</dbReference>
<evidence type="ECO:0000256" key="4">
    <source>
        <dbReference type="ARBA" id="ARBA00004709"/>
    </source>
</evidence>
<proteinExistence type="inferred from homology"/>
<dbReference type="InterPro" id="IPR034683">
    <property type="entry name" value="IspD/TarI"/>
</dbReference>
<keyword evidence="13 14" id="KW-0511">Multifunctional enzyme</keyword>
<dbReference type="EC" id="4.6.1.12" evidence="14"/>
<dbReference type="NCBIfam" id="TIGR00151">
    <property type="entry name" value="ispF"/>
    <property type="match status" value="1"/>
</dbReference>
<dbReference type="NCBIfam" id="NF006899">
    <property type="entry name" value="PRK09382.1"/>
    <property type="match status" value="1"/>
</dbReference>
<keyword evidence="10 14" id="KW-0479">Metal-binding</keyword>
<feature type="site" description="Transition state stabilizer" evidence="14">
    <location>
        <position position="17"/>
    </location>
</feature>
<dbReference type="HAMAP" id="MF_01520">
    <property type="entry name" value="IspDF"/>
    <property type="match status" value="1"/>
</dbReference>
<dbReference type="Pfam" id="PF01128">
    <property type="entry name" value="IspD"/>
    <property type="match status" value="1"/>
</dbReference>
<evidence type="ECO:0000256" key="3">
    <source>
        <dbReference type="ARBA" id="ARBA00001968"/>
    </source>
</evidence>
<dbReference type="InterPro" id="IPR018294">
    <property type="entry name" value="ISPD_synthase_CS"/>
</dbReference>
<comment type="cofactor">
    <cofactor evidence="3 14">
        <name>a divalent metal cation</name>
        <dbReference type="ChEBI" id="CHEBI:60240"/>
    </cofactor>
</comment>
<dbReference type="GO" id="GO:0016114">
    <property type="term" value="P:terpenoid biosynthetic process"/>
    <property type="evidence" value="ECO:0007669"/>
    <property type="project" value="InterPro"/>
</dbReference>
<feature type="domain" description="2-C-methyl-D-erythritol 2,4-cyclodiphosphate synthase" evidence="15">
    <location>
        <begin position="240"/>
        <end position="392"/>
    </location>
</feature>
<dbReference type="HAMAP" id="MF_00107">
    <property type="entry name" value="IspF"/>
    <property type="match status" value="1"/>
</dbReference>
<keyword evidence="11 14" id="KW-0414">Isoprene biosynthesis</keyword>
<evidence type="ECO:0000256" key="12">
    <source>
        <dbReference type="ARBA" id="ARBA00023239"/>
    </source>
</evidence>
<comment type="similarity">
    <text evidence="6">Belongs to the IspF family.</text>
</comment>
<dbReference type="InterPro" id="IPR020555">
    <property type="entry name" value="MECDP_synthase_CS"/>
</dbReference>
<feature type="binding site" evidence="14">
    <location>
        <begin position="272"/>
        <end position="273"/>
    </location>
    <ligand>
        <name>4-CDP-2-C-methyl-D-erythritol 2-phosphate</name>
        <dbReference type="ChEBI" id="CHEBI:57919"/>
    </ligand>
</feature>
<evidence type="ECO:0000256" key="11">
    <source>
        <dbReference type="ARBA" id="ARBA00023229"/>
    </source>
</evidence>